<evidence type="ECO:0008006" key="3">
    <source>
        <dbReference type="Google" id="ProtNLM"/>
    </source>
</evidence>
<dbReference type="AlphaFoldDB" id="A0A1M7GGH3"/>
<dbReference type="InterPro" id="IPR019285">
    <property type="entry name" value="DUF2336"/>
</dbReference>
<accession>A0A1M7GGH3</accession>
<gene>
    <name evidence="1" type="ORF">SAMN05444272_1915</name>
</gene>
<name>A0A1M7GGH3_9HYPH</name>
<dbReference type="RefSeq" id="WP_208980036.1">
    <property type="nucleotide sequence ID" value="NZ_FRBW01000002.1"/>
</dbReference>
<dbReference type="STRING" id="735517.SAMN05444272_1915"/>
<evidence type="ECO:0000313" key="2">
    <source>
        <dbReference type="Proteomes" id="UP000186002"/>
    </source>
</evidence>
<organism evidence="1 2">
    <name type="scientific">Roseibium suaedae</name>
    <dbReference type="NCBI Taxonomy" id="735517"/>
    <lineage>
        <taxon>Bacteria</taxon>
        <taxon>Pseudomonadati</taxon>
        <taxon>Pseudomonadota</taxon>
        <taxon>Alphaproteobacteria</taxon>
        <taxon>Hyphomicrobiales</taxon>
        <taxon>Stappiaceae</taxon>
        <taxon>Roseibium</taxon>
    </lineage>
</organism>
<protein>
    <recommendedName>
        <fullName evidence="3">DUF2336 domain-containing protein</fullName>
    </recommendedName>
</protein>
<evidence type="ECO:0000313" key="1">
    <source>
        <dbReference type="EMBL" id="SHM15235.1"/>
    </source>
</evidence>
<dbReference type="EMBL" id="FRBW01000002">
    <property type="protein sequence ID" value="SHM15235.1"/>
    <property type="molecule type" value="Genomic_DNA"/>
</dbReference>
<keyword evidence="2" id="KW-1185">Reference proteome</keyword>
<dbReference type="Proteomes" id="UP000186002">
    <property type="component" value="Unassembled WGS sequence"/>
</dbReference>
<proteinExistence type="predicted"/>
<sequence length="378" mass="42431">MRKQLEQLARMKEPEARSRLIRALVAEYARSDGQEPSDTERDLFSMIVLSVFDQLDRSARYELVVRLAKTDRISTALADRLAREDYELSEPVIECSPMISQDTLRAISKAGSTRQKMSVTHRPDLSEEITDTLIARSPRPIVHSLLSNLQAPISVKANLALLIFANTEADILGGMAQRALLDPEFLETQMDILEAGCPLIPKAFENALRKGELERLAKDIGTRGEGMDITIDGVTYSRHEASVQIASGELSFDAILLTLCKERRFDAAAWLIGRKIRMEHSVVLETLKSDSDIALMMLLLEAEVSEATYKDMMRERCAWQDRNARIIPDLVQRYKSESRRRKAATERALQQKQQAAQAAPPMQDATVQVLLPLDIALA</sequence>
<reference evidence="1 2" key="1">
    <citation type="submission" date="2016-11" db="EMBL/GenBank/DDBJ databases">
        <authorList>
            <person name="Jaros S."/>
            <person name="Januszkiewicz K."/>
            <person name="Wedrychowicz H."/>
        </authorList>
    </citation>
    <scope>NUCLEOTIDE SEQUENCE [LARGE SCALE GENOMIC DNA]</scope>
    <source>
        <strain evidence="1 2">DSM 22153</strain>
    </source>
</reference>
<dbReference type="Pfam" id="PF10098">
    <property type="entry name" value="DUF2336"/>
    <property type="match status" value="1"/>
</dbReference>